<evidence type="ECO:0000256" key="1">
    <source>
        <dbReference type="ARBA" id="ARBA00010088"/>
    </source>
</evidence>
<name>A0A1G7L3N8_9PSEU</name>
<dbReference type="PANTHER" id="PTHR43248:SF29">
    <property type="entry name" value="TRIPEPTIDYL AMINOPEPTIDASE"/>
    <property type="match status" value="1"/>
</dbReference>
<feature type="domain" description="Peptidase S33 tripeptidyl aminopeptidase-like C-terminal" evidence="6">
    <location>
        <begin position="402"/>
        <end position="492"/>
    </location>
</feature>
<dbReference type="RefSeq" id="WP_090045384.1">
    <property type="nucleotide sequence ID" value="NZ_FNCC01000001.1"/>
</dbReference>
<accession>A0A1G7L3N8</accession>
<keyword evidence="8" id="KW-1185">Reference proteome</keyword>
<comment type="similarity">
    <text evidence="1">Belongs to the peptidase S33 family.</text>
</comment>
<reference evidence="8" key="1">
    <citation type="submission" date="2016-10" db="EMBL/GenBank/DDBJ databases">
        <authorList>
            <person name="Varghese N."/>
            <person name="Submissions S."/>
        </authorList>
    </citation>
    <scope>NUCLEOTIDE SEQUENCE [LARGE SCALE GENOMIC DNA]</scope>
    <source>
        <strain evidence="8">CGMCC 4.3506</strain>
    </source>
</reference>
<feature type="domain" description="AB hydrolase-1" evidence="5">
    <location>
        <begin position="83"/>
        <end position="257"/>
    </location>
</feature>
<dbReference type="InterPro" id="IPR051601">
    <property type="entry name" value="Serine_prot/Carboxylest_S33"/>
</dbReference>
<dbReference type="SUPFAM" id="SSF53474">
    <property type="entry name" value="alpha/beta-Hydrolases"/>
    <property type="match status" value="1"/>
</dbReference>
<keyword evidence="2 4" id="KW-0732">Signal</keyword>
<dbReference type="GO" id="GO:0016787">
    <property type="term" value="F:hydrolase activity"/>
    <property type="evidence" value="ECO:0007669"/>
    <property type="project" value="UniProtKB-KW"/>
</dbReference>
<evidence type="ECO:0000259" key="5">
    <source>
        <dbReference type="Pfam" id="PF00561"/>
    </source>
</evidence>
<evidence type="ECO:0000256" key="3">
    <source>
        <dbReference type="ARBA" id="ARBA00022801"/>
    </source>
</evidence>
<feature type="chain" id="PRO_5011455205" evidence="4">
    <location>
        <begin position="28"/>
        <end position="493"/>
    </location>
</feature>
<dbReference type="OrthoDB" id="4447445at2"/>
<dbReference type="Pfam" id="PF00561">
    <property type="entry name" value="Abhydrolase_1"/>
    <property type="match status" value="1"/>
</dbReference>
<dbReference type="PROSITE" id="PS51257">
    <property type="entry name" value="PROKAR_LIPOPROTEIN"/>
    <property type="match status" value="1"/>
</dbReference>
<evidence type="ECO:0000256" key="4">
    <source>
        <dbReference type="SAM" id="SignalP"/>
    </source>
</evidence>
<organism evidence="7 8">
    <name type="scientific">Lentzea fradiae</name>
    <dbReference type="NCBI Taxonomy" id="200378"/>
    <lineage>
        <taxon>Bacteria</taxon>
        <taxon>Bacillati</taxon>
        <taxon>Actinomycetota</taxon>
        <taxon>Actinomycetes</taxon>
        <taxon>Pseudonocardiales</taxon>
        <taxon>Pseudonocardiaceae</taxon>
        <taxon>Lentzea</taxon>
    </lineage>
</organism>
<dbReference type="InterPro" id="IPR000073">
    <property type="entry name" value="AB_hydrolase_1"/>
</dbReference>
<dbReference type="Gene3D" id="3.40.50.1820">
    <property type="entry name" value="alpha/beta hydrolase"/>
    <property type="match status" value="1"/>
</dbReference>
<dbReference type="AlphaFoldDB" id="A0A1G7L3N8"/>
<sequence>MRKTILAGSLAVAAVAACVACLPMAEAGAGPAIAWGACPSQSSQETCGTVTVPLDHRHPRGRTITIAVSKLATAKPGHRRGFLLLNPGGPALGGLTMPSQMAAQLPKEVLDTYDLIGFDPRGVGHSTPQSCGLSSVNYAAAFPYPGADGSIEHNVGAARRTAAECAAAGPDLRHFTTANTARDLDLVRQALGAPKISYWGQSYGTYLGAVYASLFPRHTDRIVLEGNVDPNLVWQGQQQAWSQGMADRFPDAAKVAAEAGLGLGRTPEEVTRTYLALADRLDRTPAAVPGSPVPLDGVVLRGVTYQLLMRNDTLPLLTRFWRTAATLSSGGAPAETDLAVLRQVFADSREEPGVPADNMITMTLALMCGDASWSRDVAGYARAAQADRGRFPLTAGMPANIWPCAFWPQPAGPRVKVTSQGPRNALVLQNRRDHATPWETGLGMRRALGGRAVFVGADNGGHYVYGTGNACADRATDAFLTRGALPAKDLRCR</sequence>
<dbReference type="STRING" id="200378.SAMN05216553_101657"/>
<evidence type="ECO:0000313" key="8">
    <source>
        <dbReference type="Proteomes" id="UP000199623"/>
    </source>
</evidence>
<dbReference type="EMBL" id="FNCC01000001">
    <property type="protein sequence ID" value="SDF44162.1"/>
    <property type="molecule type" value="Genomic_DNA"/>
</dbReference>
<evidence type="ECO:0000313" key="7">
    <source>
        <dbReference type="EMBL" id="SDF44162.1"/>
    </source>
</evidence>
<evidence type="ECO:0000256" key="2">
    <source>
        <dbReference type="ARBA" id="ARBA00022729"/>
    </source>
</evidence>
<dbReference type="InterPro" id="IPR013595">
    <property type="entry name" value="Pept_S33_TAP-like_C"/>
</dbReference>
<feature type="signal peptide" evidence="4">
    <location>
        <begin position="1"/>
        <end position="27"/>
    </location>
</feature>
<dbReference type="PANTHER" id="PTHR43248">
    <property type="entry name" value="2-SUCCINYL-6-HYDROXY-2,4-CYCLOHEXADIENE-1-CARBOXYLATE SYNTHASE"/>
    <property type="match status" value="1"/>
</dbReference>
<dbReference type="Pfam" id="PF08386">
    <property type="entry name" value="Abhydrolase_4"/>
    <property type="match status" value="1"/>
</dbReference>
<protein>
    <submittedName>
        <fullName evidence="7">Alpha/beta hydrolase fold</fullName>
    </submittedName>
</protein>
<evidence type="ECO:0000259" key="6">
    <source>
        <dbReference type="Pfam" id="PF08386"/>
    </source>
</evidence>
<proteinExistence type="inferred from homology"/>
<dbReference type="Proteomes" id="UP000199623">
    <property type="component" value="Unassembled WGS sequence"/>
</dbReference>
<keyword evidence="3 7" id="KW-0378">Hydrolase</keyword>
<gene>
    <name evidence="7" type="ORF">SAMN05216553_101657</name>
</gene>
<dbReference type="InterPro" id="IPR029058">
    <property type="entry name" value="AB_hydrolase_fold"/>
</dbReference>